<evidence type="ECO:0008006" key="3">
    <source>
        <dbReference type="Google" id="ProtNLM"/>
    </source>
</evidence>
<gene>
    <name evidence="1" type="ORF">FLACOL7796_03534</name>
</gene>
<dbReference type="RefSeq" id="WP_173967398.1">
    <property type="nucleotide sequence ID" value="NZ_CADCST010000108.1"/>
</dbReference>
<organism evidence="1 2">
    <name type="scientific">Flavobacterium collinsii</name>
    <dbReference type="NCBI Taxonomy" id="1114861"/>
    <lineage>
        <taxon>Bacteria</taxon>
        <taxon>Pseudomonadati</taxon>
        <taxon>Bacteroidota</taxon>
        <taxon>Flavobacteriia</taxon>
        <taxon>Flavobacteriales</taxon>
        <taxon>Flavobacteriaceae</taxon>
        <taxon>Flavobacterium</taxon>
    </lineage>
</organism>
<evidence type="ECO:0000313" key="2">
    <source>
        <dbReference type="Proteomes" id="UP000474567"/>
    </source>
</evidence>
<name>A0ABM8KM14_9FLAO</name>
<reference evidence="1 2" key="1">
    <citation type="submission" date="2020-02" db="EMBL/GenBank/DDBJ databases">
        <authorList>
            <person name="Criscuolo A."/>
        </authorList>
    </citation>
    <scope>NUCLEOTIDE SEQUENCE [LARGE SCALE GENOMIC DNA]</scope>
    <source>
        <strain evidence="1">CECT7796</strain>
    </source>
</reference>
<keyword evidence="2" id="KW-1185">Reference proteome</keyword>
<dbReference type="Proteomes" id="UP000474567">
    <property type="component" value="Unassembled WGS sequence"/>
</dbReference>
<proteinExistence type="predicted"/>
<comment type="caution">
    <text evidence="1">The sequence shown here is derived from an EMBL/GenBank/DDBJ whole genome shotgun (WGS) entry which is preliminary data.</text>
</comment>
<evidence type="ECO:0000313" key="1">
    <source>
        <dbReference type="EMBL" id="CAA9200968.1"/>
    </source>
</evidence>
<accession>A0ABM8KM14</accession>
<protein>
    <recommendedName>
        <fullName evidence="3">MACPF domain-containing protein</fullName>
    </recommendedName>
</protein>
<sequence length="550" mass="62787">MRAIKYEEHWSGKAPIKAESAILYISNYESFTKVTKIDTSIDASYMKASVSAESSKSISESFTENNINILIHAYADYGWFEMKEGATLVPAAEALKKSNQQEFIKAYGSRFIIKEKRMNSISILITIRNVSKKFKSVVSSTLSASGGYGGASIKAKQTINEEITRDSNSDRIELSAFTVGGEGIEGLKDIILPNLKNNSNAIEYINELIKNNLSAFNEKNAIPYECAVADMKIFGITEVAEIPWDYDRMKNMEKLKDMYVELSYHIELYEKIKNRIDPFFTLLGGEENRTDCINRYENNIGAIRDHLHDIAVRHENCKINPDKSSFEIINYQTKMIGGLARLIPVNVLFTNSINNLFMKYYKDYDGLEDTVVENLLSTVPSQRKMDLMKWIGPDEYLEVLLRFESKKRWQKVQIVKLHDSLDYKQNKPILEGNKKTEFYNGPQQDFILWNSGYDNNSIEHAILEYIPKVHGNLDFGPLGLSTVSVEYSYSLFCTLVDYAGREFTYKVMDLEMVTFHKLAGDFSPGIKSESLIKNITYYIPTDNNIIGPLF</sequence>
<dbReference type="EMBL" id="CADCST010000108">
    <property type="protein sequence ID" value="CAA9200968.1"/>
    <property type="molecule type" value="Genomic_DNA"/>
</dbReference>